<dbReference type="EMBL" id="ASHM01002124">
    <property type="protein sequence ID" value="PNY07819.1"/>
    <property type="molecule type" value="Genomic_DNA"/>
</dbReference>
<feature type="non-terminal residue" evidence="1">
    <location>
        <position position="37"/>
    </location>
</feature>
<protein>
    <submittedName>
        <fullName evidence="1">Uncharacterized protein</fullName>
    </submittedName>
</protein>
<comment type="caution">
    <text evidence="1">The sequence shown here is derived from an EMBL/GenBank/DDBJ whole genome shotgun (WGS) entry which is preliminary data.</text>
</comment>
<proteinExistence type="predicted"/>
<reference evidence="1 2" key="2">
    <citation type="journal article" date="2017" name="Front. Plant Sci.">
        <title>Gene Classification and Mining of Molecular Markers Useful in Red Clover (Trifolium pratense) Breeding.</title>
        <authorList>
            <person name="Istvanek J."/>
            <person name="Dluhosova J."/>
            <person name="Dluhos P."/>
            <person name="Patkova L."/>
            <person name="Nedelnik J."/>
            <person name="Repkova J."/>
        </authorList>
    </citation>
    <scope>NUCLEOTIDE SEQUENCE [LARGE SCALE GENOMIC DNA]</scope>
    <source>
        <strain evidence="2">cv. Tatra</strain>
        <tissue evidence="1">Young leaves</tissue>
    </source>
</reference>
<dbReference type="AlphaFoldDB" id="A0A2K3NXS1"/>
<sequence length="37" mass="4229">MVLKGAGRVEANLRRGYARRSLSGLIGKEIRQREEEE</sequence>
<name>A0A2K3NXS1_TRIPR</name>
<evidence type="ECO:0000313" key="1">
    <source>
        <dbReference type="EMBL" id="PNY07819.1"/>
    </source>
</evidence>
<reference evidence="1 2" key="1">
    <citation type="journal article" date="2014" name="Am. J. Bot.">
        <title>Genome assembly and annotation for red clover (Trifolium pratense; Fabaceae).</title>
        <authorList>
            <person name="Istvanek J."/>
            <person name="Jaros M."/>
            <person name="Krenek A."/>
            <person name="Repkova J."/>
        </authorList>
    </citation>
    <scope>NUCLEOTIDE SEQUENCE [LARGE SCALE GENOMIC DNA]</scope>
    <source>
        <strain evidence="2">cv. Tatra</strain>
        <tissue evidence="1">Young leaves</tissue>
    </source>
</reference>
<organism evidence="1 2">
    <name type="scientific">Trifolium pratense</name>
    <name type="common">Red clover</name>
    <dbReference type="NCBI Taxonomy" id="57577"/>
    <lineage>
        <taxon>Eukaryota</taxon>
        <taxon>Viridiplantae</taxon>
        <taxon>Streptophyta</taxon>
        <taxon>Embryophyta</taxon>
        <taxon>Tracheophyta</taxon>
        <taxon>Spermatophyta</taxon>
        <taxon>Magnoliopsida</taxon>
        <taxon>eudicotyledons</taxon>
        <taxon>Gunneridae</taxon>
        <taxon>Pentapetalae</taxon>
        <taxon>rosids</taxon>
        <taxon>fabids</taxon>
        <taxon>Fabales</taxon>
        <taxon>Fabaceae</taxon>
        <taxon>Papilionoideae</taxon>
        <taxon>50 kb inversion clade</taxon>
        <taxon>NPAAA clade</taxon>
        <taxon>Hologalegina</taxon>
        <taxon>IRL clade</taxon>
        <taxon>Trifolieae</taxon>
        <taxon>Trifolium</taxon>
    </lineage>
</organism>
<accession>A0A2K3NXS1</accession>
<evidence type="ECO:0000313" key="2">
    <source>
        <dbReference type="Proteomes" id="UP000236291"/>
    </source>
</evidence>
<dbReference type="Proteomes" id="UP000236291">
    <property type="component" value="Unassembled WGS sequence"/>
</dbReference>
<gene>
    <name evidence="1" type="ORF">L195_g004325</name>
</gene>